<protein>
    <submittedName>
        <fullName evidence="1">Spore coat polysaccharide biosynthesis protein SpsF</fullName>
    </submittedName>
</protein>
<sequence>MGHDGRVRVTAVVQARMGSTRLPGKVLRPLAGRPVLSWVLRAARESGSLDELVVATSTLPEDDAVEELAREVGAQVVRGPADDVLDRYLLALDAHPADAVVRLTADCPLIDPALVAMVVAMWRAAPASVDYLATTSPRSLPRGLDVELVTAEALRRAGREATGHDRAHVTSYVWSRPELFRVAGLVVTPSAADLRVTLDTPEDAALLDAVAGLLGDRAPAWREVVGLLRSRGDLAALNAAVVQKALEEG</sequence>
<organism evidence="1 2">
    <name type="scientific">Blastococcus saxobsidens</name>
    <dbReference type="NCBI Taxonomy" id="138336"/>
    <lineage>
        <taxon>Bacteria</taxon>
        <taxon>Bacillati</taxon>
        <taxon>Actinomycetota</taxon>
        <taxon>Actinomycetes</taxon>
        <taxon>Geodermatophilales</taxon>
        <taxon>Geodermatophilaceae</taxon>
        <taxon>Blastococcus</taxon>
    </lineage>
</organism>
<dbReference type="AlphaFoldDB" id="A0A4Q7Y953"/>
<proteinExistence type="predicted"/>
<dbReference type="Pfam" id="PF02348">
    <property type="entry name" value="CTP_transf_3"/>
    <property type="match status" value="1"/>
</dbReference>
<dbReference type="PANTHER" id="PTHR42866">
    <property type="entry name" value="3-DEOXY-MANNO-OCTULOSONATE CYTIDYLYLTRANSFERASE"/>
    <property type="match status" value="1"/>
</dbReference>
<evidence type="ECO:0000313" key="2">
    <source>
        <dbReference type="Proteomes" id="UP000292507"/>
    </source>
</evidence>
<dbReference type="CDD" id="cd02518">
    <property type="entry name" value="GT2_SpsF"/>
    <property type="match status" value="1"/>
</dbReference>
<gene>
    <name evidence="1" type="ORF">BKA19_2769</name>
</gene>
<name>A0A4Q7Y953_9ACTN</name>
<dbReference type="EMBL" id="SHKV01000001">
    <property type="protein sequence ID" value="RZU33054.1"/>
    <property type="molecule type" value="Genomic_DNA"/>
</dbReference>
<dbReference type="GO" id="GO:0005829">
    <property type="term" value="C:cytosol"/>
    <property type="evidence" value="ECO:0007669"/>
    <property type="project" value="TreeGrafter"/>
</dbReference>
<keyword evidence="2" id="KW-1185">Reference proteome</keyword>
<evidence type="ECO:0000313" key="1">
    <source>
        <dbReference type="EMBL" id="RZU33054.1"/>
    </source>
</evidence>
<dbReference type="SUPFAM" id="SSF53448">
    <property type="entry name" value="Nucleotide-diphospho-sugar transferases"/>
    <property type="match status" value="1"/>
</dbReference>
<reference evidence="1 2" key="1">
    <citation type="submission" date="2019-02" db="EMBL/GenBank/DDBJ databases">
        <title>Sequencing the genomes of 1000 actinobacteria strains.</title>
        <authorList>
            <person name="Klenk H.-P."/>
        </authorList>
    </citation>
    <scope>NUCLEOTIDE SEQUENCE [LARGE SCALE GENOMIC DNA]</scope>
    <source>
        <strain evidence="1 2">DSM 44509</strain>
    </source>
</reference>
<dbReference type="InterPro" id="IPR029044">
    <property type="entry name" value="Nucleotide-diphossugar_trans"/>
</dbReference>
<dbReference type="PANTHER" id="PTHR42866:SF1">
    <property type="entry name" value="SPORE COAT POLYSACCHARIDE BIOSYNTHESIS PROTEIN SPSF"/>
    <property type="match status" value="1"/>
</dbReference>
<dbReference type="Proteomes" id="UP000292507">
    <property type="component" value="Unassembled WGS sequence"/>
</dbReference>
<accession>A0A4Q7Y953</accession>
<comment type="caution">
    <text evidence="1">The sequence shown here is derived from an EMBL/GenBank/DDBJ whole genome shotgun (WGS) entry which is preliminary data.</text>
</comment>
<dbReference type="Gene3D" id="3.90.550.10">
    <property type="entry name" value="Spore Coat Polysaccharide Biosynthesis Protein SpsA, Chain A"/>
    <property type="match status" value="1"/>
</dbReference>
<dbReference type="InterPro" id="IPR003329">
    <property type="entry name" value="Cytidylyl_trans"/>
</dbReference>